<sequence>MGATAEALVSAISAIKTQGWPCLGRSCQTSRSMPGTIGEIGQASYSTLNIGDQFLSRSLCCLAQDACWREGL</sequence>
<protein>
    <submittedName>
        <fullName evidence="1">Uncharacterized protein</fullName>
    </submittedName>
</protein>
<name>A0A165IC08_9BASI</name>
<accession>A0A165IC08</accession>
<keyword evidence="2" id="KW-1185">Reference proteome</keyword>
<dbReference type="AlphaFoldDB" id="A0A165IC08"/>
<dbReference type="Proteomes" id="UP000076842">
    <property type="component" value="Unassembled WGS sequence"/>
</dbReference>
<evidence type="ECO:0000313" key="1">
    <source>
        <dbReference type="EMBL" id="KZT60376.1"/>
    </source>
</evidence>
<evidence type="ECO:0000313" key="2">
    <source>
        <dbReference type="Proteomes" id="UP000076842"/>
    </source>
</evidence>
<organism evidence="1 2">
    <name type="scientific">Calocera cornea HHB12733</name>
    <dbReference type="NCBI Taxonomy" id="1353952"/>
    <lineage>
        <taxon>Eukaryota</taxon>
        <taxon>Fungi</taxon>
        <taxon>Dikarya</taxon>
        <taxon>Basidiomycota</taxon>
        <taxon>Agaricomycotina</taxon>
        <taxon>Dacrymycetes</taxon>
        <taxon>Dacrymycetales</taxon>
        <taxon>Dacrymycetaceae</taxon>
        <taxon>Calocera</taxon>
    </lineage>
</organism>
<gene>
    <name evidence="1" type="ORF">CALCODRAFT_492417</name>
</gene>
<proteinExistence type="predicted"/>
<dbReference type="InParanoid" id="A0A165IC08"/>
<reference evidence="1 2" key="1">
    <citation type="journal article" date="2016" name="Mol. Biol. Evol.">
        <title>Comparative Genomics of Early-Diverging Mushroom-Forming Fungi Provides Insights into the Origins of Lignocellulose Decay Capabilities.</title>
        <authorList>
            <person name="Nagy L.G."/>
            <person name="Riley R."/>
            <person name="Tritt A."/>
            <person name="Adam C."/>
            <person name="Daum C."/>
            <person name="Floudas D."/>
            <person name="Sun H."/>
            <person name="Yadav J.S."/>
            <person name="Pangilinan J."/>
            <person name="Larsson K.H."/>
            <person name="Matsuura K."/>
            <person name="Barry K."/>
            <person name="Labutti K."/>
            <person name="Kuo R."/>
            <person name="Ohm R.A."/>
            <person name="Bhattacharya S.S."/>
            <person name="Shirouzu T."/>
            <person name="Yoshinaga Y."/>
            <person name="Martin F.M."/>
            <person name="Grigoriev I.V."/>
            <person name="Hibbett D.S."/>
        </authorList>
    </citation>
    <scope>NUCLEOTIDE SEQUENCE [LARGE SCALE GENOMIC DNA]</scope>
    <source>
        <strain evidence="1 2">HHB12733</strain>
    </source>
</reference>
<dbReference type="EMBL" id="KV423931">
    <property type="protein sequence ID" value="KZT60376.1"/>
    <property type="molecule type" value="Genomic_DNA"/>
</dbReference>